<dbReference type="KEGG" id="pdis:D8B20_21475"/>
<feature type="domain" description="HTH cro/C1-type" evidence="1">
    <location>
        <begin position="6"/>
        <end position="64"/>
    </location>
</feature>
<dbReference type="InterPro" id="IPR010982">
    <property type="entry name" value="Lambda_DNA-bd_dom_sf"/>
</dbReference>
<dbReference type="Gene3D" id="1.10.260.40">
    <property type="entry name" value="lambda repressor-like DNA-binding domains"/>
    <property type="match status" value="1"/>
</dbReference>
<dbReference type="Pfam" id="PF01381">
    <property type="entry name" value="HTH_3"/>
    <property type="match status" value="1"/>
</dbReference>
<dbReference type="SMART" id="SM00530">
    <property type="entry name" value="HTH_XRE"/>
    <property type="match status" value="1"/>
</dbReference>
<evidence type="ECO:0000313" key="3">
    <source>
        <dbReference type="Proteomes" id="UP000319411"/>
    </source>
</evidence>
<dbReference type="EMBL" id="CP032705">
    <property type="protein sequence ID" value="QDY44507.1"/>
    <property type="molecule type" value="Genomic_DNA"/>
</dbReference>
<organism evidence="2 3">
    <name type="scientific">Candidatus Pantoea soli</name>
    <dbReference type="NCBI Taxonomy" id="3098669"/>
    <lineage>
        <taxon>Bacteria</taxon>
        <taxon>Pseudomonadati</taxon>
        <taxon>Pseudomonadota</taxon>
        <taxon>Gammaproteobacteria</taxon>
        <taxon>Enterobacterales</taxon>
        <taxon>Erwiniaceae</taxon>
        <taxon>Pantoea</taxon>
    </lineage>
</organism>
<protein>
    <submittedName>
        <fullName evidence="2">XRE family transcriptional regulator</fullName>
    </submittedName>
</protein>
<dbReference type="Proteomes" id="UP000319411">
    <property type="component" value="Plasmid unnamed3"/>
</dbReference>
<proteinExistence type="predicted"/>
<dbReference type="InterPro" id="IPR001387">
    <property type="entry name" value="Cro/C1-type_HTH"/>
</dbReference>
<name>A0A518XJZ7_9GAMM</name>
<keyword evidence="3" id="KW-1185">Reference proteome</keyword>
<dbReference type="CDD" id="cd00093">
    <property type="entry name" value="HTH_XRE"/>
    <property type="match status" value="1"/>
</dbReference>
<accession>A0A518XJZ7</accession>
<dbReference type="AlphaFoldDB" id="A0A518XJZ7"/>
<dbReference type="PROSITE" id="PS50943">
    <property type="entry name" value="HTH_CROC1"/>
    <property type="match status" value="1"/>
</dbReference>
<dbReference type="GO" id="GO:0003677">
    <property type="term" value="F:DNA binding"/>
    <property type="evidence" value="ECO:0007669"/>
    <property type="project" value="InterPro"/>
</dbReference>
<geneLocation type="plasmid" evidence="2 3">
    <name>unnamed3</name>
</geneLocation>
<evidence type="ECO:0000259" key="1">
    <source>
        <dbReference type="PROSITE" id="PS50943"/>
    </source>
</evidence>
<gene>
    <name evidence="2" type="ORF">D8B20_21475</name>
</gene>
<dbReference type="OrthoDB" id="6006530at2"/>
<dbReference type="SUPFAM" id="SSF47413">
    <property type="entry name" value="lambda repressor-like DNA-binding domains"/>
    <property type="match status" value="1"/>
</dbReference>
<sequence>MVPKRLKDARRNAGISQEKLAEMVDVEGINIRSRISSYEVGRVDPPFSLMVKIAAALNYPECYFYTVDDALAETILNIHLNKNNSSTNPYLNTINHAEKLCAELHEFLKKASSN</sequence>
<evidence type="ECO:0000313" key="2">
    <source>
        <dbReference type="EMBL" id="QDY44507.1"/>
    </source>
</evidence>
<reference evidence="2 3" key="1">
    <citation type="submission" date="2018-10" db="EMBL/GenBank/DDBJ databases">
        <title>Genome Sequencing of Pantoea dispersa DSM 32899.</title>
        <authorList>
            <person name="Nawrath M."/>
            <person name="Ottenheim C."/>
            <person name="Wilm A."/>
            <person name="Zimmermann W."/>
            <person name="Wu J.C."/>
        </authorList>
    </citation>
    <scope>NUCLEOTIDE SEQUENCE [LARGE SCALE GENOMIC DNA]</scope>
    <source>
        <strain evidence="2 3">DSM 32899</strain>
        <plasmid evidence="2 3">unnamed3</plasmid>
    </source>
</reference>
<keyword evidence="2" id="KW-0614">Plasmid</keyword>